<feature type="transmembrane region" description="Helical" evidence="3">
    <location>
        <begin position="159"/>
        <end position="178"/>
    </location>
</feature>
<name>A0A5C6AQD2_9BACT</name>
<feature type="transmembrane region" description="Helical" evidence="3">
    <location>
        <begin position="61"/>
        <end position="83"/>
    </location>
</feature>
<evidence type="ECO:0000313" key="4">
    <source>
        <dbReference type="EMBL" id="TWU01651.1"/>
    </source>
</evidence>
<evidence type="ECO:0000256" key="1">
    <source>
        <dbReference type="SAM" id="Coils"/>
    </source>
</evidence>
<feature type="compositionally biased region" description="Low complexity" evidence="2">
    <location>
        <begin position="804"/>
        <end position="818"/>
    </location>
</feature>
<keyword evidence="3" id="KW-0812">Transmembrane</keyword>
<evidence type="ECO:0008006" key="6">
    <source>
        <dbReference type="Google" id="ProtNLM"/>
    </source>
</evidence>
<dbReference type="Proteomes" id="UP000316213">
    <property type="component" value="Unassembled WGS sequence"/>
</dbReference>
<organism evidence="4 5">
    <name type="scientific">Neorhodopirellula pilleata</name>
    <dbReference type="NCBI Taxonomy" id="2714738"/>
    <lineage>
        <taxon>Bacteria</taxon>
        <taxon>Pseudomonadati</taxon>
        <taxon>Planctomycetota</taxon>
        <taxon>Planctomycetia</taxon>
        <taxon>Pirellulales</taxon>
        <taxon>Pirellulaceae</taxon>
        <taxon>Neorhodopirellula</taxon>
    </lineage>
</organism>
<feature type="compositionally biased region" description="Polar residues" evidence="2">
    <location>
        <begin position="854"/>
        <end position="869"/>
    </location>
</feature>
<dbReference type="PANTHER" id="PTHR23211:SF0">
    <property type="entry name" value="TRANS-GOLGI NETWORK INTEGRAL MEMBRANE PROTEIN 2"/>
    <property type="match status" value="1"/>
</dbReference>
<gene>
    <name evidence="4" type="ORF">Pla100_13860</name>
</gene>
<feature type="compositionally biased region" description="Low complexity" evidence="2">
    <location>
        <begin position="630"/>
        <end position="642"/>
    </location>
</feature>
<feature type="compositionally biased region" description="Basic and acidic residues" evidence="2">
    <location>
        <begin position="1471"/>
        <end position="1516"/>
    </location>
</feature>
<keyword evidence="3" id="KW-0472">Membrane</keyword>
<keyword evidence="3" id="KW-1133">Transmembrane helix</keyword>
<proteinExistence type="predicted"/>
<feature type="compositionally biased region" description="Low complexity" evidence="2">
    <location>
        <begin position="582"/>
        <end position="595"/>
    </location>
</feature>
<feature type="transmembrane region" description="Helical" evidence="3">
    <location>
        <begin position="30"/>
        <end position="55"/>
    </location>
</feature>
<dbReference type="PANTHER" id="PTHR23211">
    <property type="entry name" value="TRANS-GOLGI NETWORK INTEGRAL MEMBRANE PROTEIN TGN38"/>
    <property type="match status" value="1"/>
</dbReference>
<dbReference type="RefSeq" id="WP_231602787.1">
    <property type="nucleotide sequence ID" value="NZ_SJPM01000002.1"/>
</dbReference>
<feature type="coiled-coil region" evidence="1">
    <location>
        <begin position="1000"/>
        <end position="1027"/>
    </location>
</feature>
<feature type="compositionally biased region" description="Polar residues" evidence="2">
    <location>
        <begin position="819"/>
        <end position="842"/>
    </location>
</feature>
<evidence type="ECO:0000256" key="3">
    <source>
        <dbReference type="SAM" id="Phobius"/>
    </source>
</evidence>
<accession>A0A5C6AQD2</accession>
<feature type="compositionally biased region" description="Polar residues" evidence="2">
    <location>
        <begin position="597"/>
        <end position="619"/>
    </location>
</feature>
<feature type="region of interest" description="Disordered" evidence="2">
    <location>
        <begin position="1458"/>
        <end position="1516"/>
    </location>
</feature>
<comment type="caution">
    <text evidence="4">The sequence shown here is derived from an EMBL/GenBank/DDBJ whole genome shotgun (WGS) entry which is preliminary data.</text>
</comment>
<sequence length="1635" mass="180291">MSTTLSPHRFPSAIKGKLQWVRWRHAATSLAFALAFACGVGLLLMFAAMGIDWLYPFAPTWLRMSLTAATAAAAIGVACRLGIGPVRRALHWARAADAVDHDVPELEERWSTVTSLSSRDVSQWSPIERAMAAQVTSEAIAMERIVQPRRVGPPVSLRPAVATAAVGAGCIAAMFAIAPQQTSVLMRRFLSPASLITATQLDSVTGDQMVPRGESLELIIRMQGVPRSTATLTIGYPDGRVQDVQLRPNETTNDQFTHSLRVDESMSYRVRAGDAQTPWHQLQVIDYPELEEVRLTIEFPEYTDRESVQRDGFPRRMKVVQGSVLRLSIKPVERLESCVLSLVHPNASPSATVSSQESTETVEHLLTADADNWYHFEMQLVEDVLLQPKLLSTHGLENRRRQFTRIDVIADKAPVARVIKPTDEMAVAEDATIDIEFEAHDDHGIATAELVIYDESQRDTEGNAKVLKVQPISLDEQTMQRHVMGKTTLDLKELGLTEGQQISYAVRVTDNRNVRLSDDREATPQTALAEREADATNRSPLNASAADPEALANPFPSDKVTAQESGDGLTKTEPMALATGIAAANPNDPQPAANAVGTHNQSPSDKVTAQESGDGQTKSEPMAIATGIEAANPNDPQPAANAVGSHNQSPSDKVTAQESGDGQTKSEPMALATGIEATNPNDPQPAANAVGSHNQSPSDKVTAQESGDGQTKSEPMALATGIEATNPNDPQPAANAVGSHSQALPSAQAGGEASESVDMSQAASAENVATSQKTSKPAMQSETAETRPSATDNPLARSQSSLANVSQSPQSQNISSSNGTQQSKTASPDRSGDIQSPSPETATESRRHVRNASPMLTGQRSRQGQNTLTGRRRLKITATLSALADAEDRPGDDQTIRESVVEIDRMLTEIEMGLQKLVDGMIADADRGEQLRRLDAGLGNVETFVADLREQTKENQFAFVGLQMVDITRTHITPARDRVFAGSQRPGASDVDAKMGLQHVLRARELLAALLKRYDRVEQEKKLEEEMDEAVTMYEVYVQKRRQLMREARQNLNPLDRKMGIIEVDQAYLDRLAEVIKLRREMMDEFAQMLGDDPRLLSRYMELTKRRQASLRDQLTEIAQRQFDMTEETLNWLQIDDSQRADLWMVIIELRLAAADDLAKDASELAERVEKQMPLDVELAAGTPAEIIAQTKQIASAARTIRMDADDVAAEYGKAKDPNQLRGNASSLVLQCERLFALLDRLQFENNGNEGINQYVESRIQESRAVADQAALWMNLSNSIASDSYPALVETEQHRLAITTQLLRVSMLEMESDLVAQFQRILDTDLPGEIKDMIRTLHRLMESITFNQLAASFRSGQGRLEPASEQQQLASDRLSEAEALFDQIRRAVVERLDENDPNDPNIADLQDPTLDAFLAQLEREPNIAAQLGIPNRRSNLRIRADTMLWQQSPLGALAMSANAAGERARQAMKMQRKESDADGEQGKPKKPEDRADKPEPKELSPEEQQQREAAKEAQDRLTKTLAEIEKQQQDSQLPREQRERLEKVAEDLRRLLDAPDGDQSAQQAWDRVVQADQANELMRAMAAGESIPDEQWNRLLSTLDDGLWQTRGNRPPEAYRKAIEQYQDQIRELLPTVDE</sequence>
<feature type="compositionally biased region" description="Polar residues" evidence="2">
    <location>
        <begin position="691"/>
        <end position="713"/>
    </location>
</feature>
<feature type="region of interest" description="Disordered" evidence="2">
    <location>
        <begin position="582"/>
        <end position="873"/>
    </location>
</feature>
<protein>
    <recommendedName>
        <fullName evidence="6">Myosin heavy chain</fullName>
    </recommendedName>
</protein>
<dbReference type="EMBL" id="SJPM01000002">
    <property type="protein sequence ID" value="TWU01651.1"/>
    <property type="molecule type" value="Genomic_DNA"/>
</dbReference>
<keyword evidence="1" id="KW-0175">Coiled coil</keyword>
<keyword evidence="5" id="KW-1185">Reference proteome</keyword>
<reference evidence="4 5" key="1">
    <citation type="submission" date="2019-02" db="EMBL/GenBank/DDBJ databases">
        <title>Deep-cultivation of Planctomycetes and their phenomic and genomic characterization uncovers novel biology.</title>
        <authorList>
            <person name="Wiegand S."/>
            <person name="Jogler M."/>
            <person name="Boedeker C."/>
            <person name="Pinto D."/>
            <person name="Vollmers J."/>
            <person name="Rivas-Marin E."/>
            <person name="Kohn T."/>
            <person name="Peeters S.H."/>
            <person name="Heuer A."/>
            <person name="Rast P."/>
            <person name="Oberbeckmann S."/>
            <person name="Bunk B."/>
            <person name="Jeske O."/>
            <person name="Meyerdierks A."/>
            <person name="Storesund J.E."/>
            <person name="Kallscheuer N."/>
            <person name="Luecker S."/>
            <person name="Lage O.M."/>
            <person name="Pohl T."/>
            <person name="Merkel B.J."/>
            <person name="Hornburger P."/>
            <person name="Mueller R.-W."/>
            <person name="Bruemmer F."/>
            <person name="Labrenz M."/>
            <person name="Spormann A.M."/>
            <person name="Op Den Camp H."/>
            <person name="Overmann J."/>
            <person name="Amann R."/>
            <person name="Jetten M.S.M."/>
            <person name="Mascher T."/>
            <person name="Medema M.H."/>
            <person name="Devos D.P."/>
            <person name="Kaster A.-K."/>
            <person name="Ovreas L."/>
            <person name="Rohde M."/>
            <person name="Galperin M.Y."/>
            <person name="Jogler C."/>
        </authorList>
    </citation>
    <scope>NUCLEOTIDE SEQUENCE [LARGE SCALE GENOMIC DNA]</scope>
    <source>
        <strain evidence="4 5">Pla100</strain>
    </source>
</reference>
<feature type="compositionally biased region" description="Polar residues" evidence="2">
    <location>
        <begin position="644"/>
        <end position="666"/>
    </location>
</feature>
<evidence type="ECO:0000256" key="2">
    <source>
        <dbReference type="SAM" id="MobiDB-lite"/>
    </source>
</evidence>
<feature type="compositionally biased region" description="Polar residues" evidence="2">
    <location>
        <begin position="757"/>
        <end position="803"/>
    </location>
</feature>
<evidence type="ECO:0000313" key="5">
    <source>
        <dbReference type="Proteomes" id="UP000316213"/>
    </source>
</evidence>
<feature type="region of interest" description="Disordered" evidence="2">
    <location>
        <begin position="515"/>
        <end position="570"/>
    </location>
</feature>